<accession>U1QE00</accession>
<evidence type="ECO:0000313" key="2">
    <source>
        <dbReference type="Proteomes" id="UP000016498"/>
    </source>
</evidence>
<dbReference type="HOGENOM" id="CLU_2091570_0_0_11"/>
<sequence length="116" mass="12655">MTRGGRRRAFRLDDAHPRSQRLVAASARPLCCLMTSESLGVMTPQGTDTAGPIVVARCAGRGCPRLAELLAAARMAPDLYCTRVGDHWRRVGCTPGRWGLRAVRTTPDQWIPALVD</sequence>
<dbReference type="EMBL" id="AWSD01000106">
    <property type="protein sequence ID" value="ERH20551.1"/>
    <property type="molecule type" value="Genomic_DNA"/>
</dbReference>
<reference evidence="1 2" key="1">
    <citation type="submission" date="2013-06" db="EMBL/GenBank/DDBJ databases">
        <authorList>
            <person name="Weinstock G."/>
            <person name="Sodergren E."/>
            <person name="Lobos E.A."/>
            <person name="Fulton L."/>
            <person name="Fulton R."/>
            <person name="Courtney L."/>
            <person name="Fronick C."/>
            <person name="O'Laughlin M."/>
            <person name="Godfrey J."/>
            <person name="Wilson R.M."/>
            <person name="Miner T."/>
            <person name="Farmer C."/>
            <person name="Delehaunty K."/>
            <person name="Cordes M."/>
            <person name="Minx P."/>
            <person name="Tomlinson C."/>
            <person name="Chen J."/>
            <person name="Wollam A."/>
            <person name="Pepin K.H."/>
            <person name="Bhonagiri V."/>
            <person name="Zhang X."/>
            <person name="Warren W."/>
            <person name="Mitreva M."/>
            <person name="Mardis E.R."/>
            <person name="Wilson R.K."/>
        </authorList>
    </citation>
    <scope>NUCLEOTIDE SEQUENCE [LARGE SCALE GENOMIC DNA]</scope>
    <source>
        <strain evidence="1 2">F0510</strain>
    </source>
</reference>
<dbReference type="Proteomes" id="UP000016498">
    <property type="component" value="Unassembled WGS sequence"/>
</dbReference>
<comment type="caution">
    <text evidence="1">The sequence shown here is derived from an EMBL/GenBank/DDBJ whole genome shotgun (WGS) entry which is preliminary data.</text>
</comment>
<protein>
    <submittedName>
        <fullName evidence="1">Uncharacterized protein</fullName>
    </submittedName>
</protein>
<evidence type="ECO:0000313" key="1">
    <source>
        <dbReference type="EMBL" id="ERH20551.1"/>
    </source>
</evidence>
<organism evidence="1 2">
    <name type="scientific">Actinomyces johnsonii F0510</name>
    <dbReference type="NCBI Taxonomy" id="1227262"/>
    <lineage>
        <taxon>Bacteria</taxon>
        <taxon>Bacillati</taxon>
        <taxon>Actinomycetota</taxon>
        <taxon>Actinomycetes</taxon>
        <taxon>Actinomycetales</taxon>
        <taxon>Actinomycetaceae</taxon>
        <taxon>Actinomyces</taxon>
    </lineage>
</organism>
<dbReference type="AlphaFoldDB" id="U1QE00"/>
<proteinExistence type="predicted"/>
<gene>
    <name evidence="1" type="ORF">HMPREF1549_01161</name>
</gene>
<name>U1QE00_9ACTO</name>